<dbReference type="InterPro" id="IPR045864">
    <property type="entry name" value="aa-tRNA-synth_II/BPL/LPL"/>
</dbReference>
<dbReference type="SMART" id="SM00874">
    <property type="entry name" value="B5"/>
    <property type="match status" value="1"/>
</dbReference>
<dbReference type="InterPro" id="IPR045060">
    <property type="entry name" value="Phe-tRNA-ligase_IIc_bsu"/>
</dbReference>
<dbReference type="InterPro" id="IPR020825">
    <property type="entry name" value="Phe-tRNA_synthase-like_B3/B4"/>
</dbReference>
<keyword evidence="8 12" id="KW-0067">ATP-binding</keyword>
<comment type="cofactor">
    <cofactor evidence="1 12">
        <name>Mg(2+)</name>
        <dbReference type="ChEBI" id="CHEBI:18420"/>
    </cofactor>
</comment>
<dbReference type="SMART" id="SM00873">
    <property type="entry name" value="B3_4"/>
    <property type="match status" value="1"/>
</dbReference>
<dbReference type="InterPro" id="IPR004531">
    <property type="entry name" value="Phe-tRNA-synth_IIc_bsu_arc_euk"/>
</dbReference>
<keyword evidence="9 12" id="KW-0460">Magnesium</keyword>
<evidence type="ECO:0000256" key="3">
    <source>
        <dbReference type="ARBA" id="ARBA00007438"/>
    </source>
</evidence>
<dbReference type="EC" id="6.1.1.20" evidence="12"/>
<evidence type="ECO:0000313" key="14">
    <source>
        <dbReference type="EMBL" id="WNY22723.1"/>
    </source>
</evidence>
<dbReference type="GO" id="GO:0004826">
    <property type="term" value="F:phenylalanine-tRNA ligase activity"/>
    <property type="evidence" value="ECO:0007669"/>
    <property type="project" value="UniProtKB-UniRule"/>
</dbReference>
<organism evidence="14 15">
    <name type="scientific">Methanimicrococcus hongohii</name>
    <dbReference type="NCBI Taxonomy" id="3028295"/>
    <lineage>
        <taxon>Archaea</taxon>
        <taxon>Methanobacteriati</taxon>
        <taxon>Methanobacteriota</taxon>
        <taxon>Stenosarchaea group</taxon>
        <taxon>Methanomicrobia</taxon>
        <taxon>Methanosarcinales</taxon>
        <taxon>Methanosarcinaceae</taxon>
        <taxon>Methanimicrococcus</taxon>
    </lineage>
</organism>
<evidence type="ECO:0000256" key="11">
    <source>
        <dbReference type="ARBA" id="ARBA00023146"/>
    </source>
</evidence>
<dbReference type="Gene3D" id="3.30.930.10">
    <property type="entry name" value="Bira Bifunctional Protein, Domain 2"/>
    <property type="match status" value="1"/>
</dbReference>
<keyword evidence="11 12" id="KW-0030">Aminoacyl-tRNA synthetase</keyword>
<keyword evidence="7 12" id="KW-0547">Nucleotide-binding</keyword>
<protein>
    <recommendedName>
        <fullName evidence="12">Phenylalanine--tRNA ligase beta subunit</fullName>
        <ecNumber evidence="12">6.1.1.20</ecNumber>
    </recommendedName>
    <alternativeName>
        <fullName evidence="12">Phenylalanyl-tRNA synthetase beta subunit</fullName>
        <shortName evidence="12">PheRS</shortName>
    </alternativeName>
</protein>
<dbReference type="CDD" id="cd00769">
    <property type="entry name" value="PheRS_beta_core"/>
    <property type="match status" value="1"/>
</dbReference>
<dbReference type="Gene3D" id="3.50.40.10">
    <property type="entry name" value="Phenylalanyl-trna Synthetase, Chain B, domain 3"/>
    <property type="match status" value="1"/>
</dbReference>
<evidence type="ECO:0000256" key="9">
    <source>
        <dbReference type="ARBA" id="ARBA00022842"/>
    </source>
</evidence>
<dbReference type="InterPro" id="IPR041616">
    <property type="entry name" value="PheRS_beta_core"/>
</dbReference>
<feature type="binding site" evidence="12">
    <location>
        <position position="351"/>
    </location>
    <ligand>
        <name>Mg(2+)</name>
        <dbReference type="ChEBI" id="CHEBI:18420"/>
        <note>shared with alpha subunit</note>
    </ligand>
</feature>
<dbReference type="SUPFAM" id="SSF55681">
    <property type="entry name" value="Class II aaRS and biotin synthetases"/>
    <property type="match status" value="1"/>
</dbReference>
<comment type="subcellular location">
    <subcellularLocation>
        <location evidence="2 12">Cytoplasm</location>
    </subcellularLocation>
</comment>
<dbReference type="AlphaFoldDB" id="A0AA96UZ39"/>
<dbReference type="EMBL" id="CP131059">
    <property type="protein sequence ID" value="WNY22723.1"/>
    <property type="molecule type" value="Genomic_DNA"/>
</dbReference>
<evidence type="ECO:0000256" key="12">
    <source>
        <dbReference type="HAMAP-Rule" id="MF_00284"/>
    </source>
</evidence>
<comment type="subunit">
    <text evidence="12">Tetramer of two alpha and two beta subunits.</text>
</comment>
<dbReference type="RefSeq" id="WP_316557682.1">
    <property type="nucleotide sequence ID" value="NZ_CP131059.1"/>
</dbReference>
<dbReference type="Pfam" id="PF03484">
    <property type="entry name" value="B5"/>
    <property type="match status" value="1"/>
</dbReference>
<keyword evidence="6 12" id="KW-0479">Metal-binding</keyword>
<feature type="binding site" evidence="12">
    <location>
        <position position="350"/>
    </location>
    <ligand>
        <name>Mg(2+)</name>
        <dbReference type="ChEBI" id="CHEBI:18420"/>
        <note>shared with alpha subunit</note>
    </ligand>
</feature>
<keyword evidence="15" id="KW-1185">Reference proteome</keyword>
<feature type="domain" description="B5" evidence="13">
    <location>
        <begin position="285"/>
        <end position="363"/>
    </location>
</feature>
<dbReference type="Gene3D" id="3.30.56.10">
    <property type="match status" value="2"/>
</dbReference>
<evidence type="ECO:0000256" key="6">
    <source>
        <dbReference type="ARBA" id="ARBA00022723"/>
    </source>
</evidence>
<evidence type="ECO:0000256" key="8">
    <source>
        <dbReference type="ARBA" id="ARBA00022840"/>
    </source>
</evidence>
<evidence type="ECO:0000313" key="15">
    <source>
        <dbReference type="Proteomes" id="UP001302978"/>
    </source>
</evidence>
<dbReference type="PANTHER" id="PTHR10947">
    <property type="entry name" value="PHENYLALANYL-TRNA SYNTHETASE BETA CHAIN AND LEUCINE-RICH REPEAT-CONTAINING PROTEIN 47"/>
    <property type="match status" value="1"/>
</dbReference>
<feature type="binding site" evidence="12">
    <location>
        <position position="341"/>
    </location>
    <ligand>
        <name>Mg(2+)</name>
        <dbReference type="ChEBI" id="CHEBI:18420"/>
        <note>shared with alpha subunit</note>
    </ligand>
</feature>
<evidence type="ECO:0000256" key="2">
    <source>
        <dbReference type="ARBA" id="ARBA00004496"/>
    </source>
</evidence>
<dbReference type="InterPro" id="IPR005147">
    <property type="entry name" value="tRNA_synthase_B5-dom"/>
</dbReference>
<dbReference type="Pfam" id="PF17759">
    <property type="entry name" value="tRNA_synthFbeta"/>
    <property type="match status" value="1"/>
</dbReference>
<dbReference type="KEGG" id="mehf:MmiHf6_00080"/>
<accession>A0AA96UZ39</accession>
<dbReference type="NCBIfam" id="TIGR00471">
    <property type="entry name" value="pheT_arch"/>
    <property type="match status" value="1"/>
</dbReference>
<dbReference type="FunFam" id="3.50.40.10:FF:000003">
    <property type="entry name" value="Phenylalanine--tRNA ligase beta subunit"/>
    <property type="match status" value="1"/>
</dbReference>
<evidence type="ECO:0000256" key="1">
    <source>
        <dbReference type="ARBA" id="ARBA00001946"/>
    </source>
</evidence>
<dbReference type="GO" id="GO:0000287">
    <property type="term" value="F:magnesium ion binding"/>
    <property type="evidence" value="ECO:0007669"/>
    <property type="project" value="InterPro"/>
</dbReference>
<sequence length="558" mass="61450">MPVITVDSKDLEALSGIDRQKIIDNVSMIGAEVERVEEETIDIEFFPNRPDLYSVEGVSRAMKAFFGISPGLQKYTVKPPQVEITIKKEVKDVRPVLGCAVVRGLSFTSASIKSLMDLQEDLHWALGRGRKKVSIGVHDMKGITAPFTYTVESPDFAFVPLDHTEKMTMTEILEKHDKGVKFAHLVKDMNKYPIIKDANGNILSFPPIINGTLTTVTESTKELFIDVTGTSKEVYTALNIVVAALAERGGIIEAVRIIDESAENAGKAEGNKAEGKENEIILPNLEPSVQIVTLEEIESHLGFKLSSEEVIESLAKMGLDATVISKSPMTFDISVPAYRADILHKYDIIEDVAIGYGYAEIPAKLPETYTAGKSHPLSTARLCACEALISLGYSQVMPFTLTSEKIHFENMRRPVTNDVTYVMHPISEDQTMIRTTVLPGLLEILALNRHRGLPQKIFEVGEVAVNGKNKQKIAAVSIHPAANFTEMSEVVDAFLREMKTEYELKESDDPAFLPGRAADIYVGGKKIGVFGEFYPGVLIAFELGYAVIGFEADMSLIF</sequence>
<feature type="binding site" evidence="12">
    <location>
        <position position="347"/>
    </location>
    <ligand>
        <name>Mg(2+)</name>
        <dbReference type="ChEBI" id="CHEBI:18420"/>
        <note>shared with alpha subunit</note>
    </ligand>
</feature>
<dbReference type="PANTHER" id="PTHR10947:SF0">
    <property type="entry name" value="PHENYLALANINE--TRNA LIGASE BETA SUBUNIT"/>
    <property type="match status" value="1"/>
</dbReference>
<dbReference type="Pfam" id="PF03483">
    <property type="entry name" value="B3_4"/>
    <property type="match status" value="1"/>
</dbReference>
<keyword evidence="10 12" id="KW-0648">Protein biosynthesis</keyword>
<dbReference type="GeneID" id="85194426"/>
<evidence type="ECO:0000256" key="4">
    <source>
        <dbReference type="ARBA" id="ARBA00022490"/>
    </source>
</evidence>
<keyword evidence="5 12" id="KW-0436">Ligase</keyword>
<evidence type="ECO:0000259" key="13">
    <source>
        <dbReference type="PROSITE" id="PS51483"/>
    </source>
</evidence>
<comment type="catalytic activity">
    <reaction evidence="12">
        <text>tRNA(Phe) + L-phenylalanine + ATP = L-phenylalanyl-tRNA(Phe) + AMP + diphosphate + H(+)</text>
        <dbReference type="Rhea" id="RHEA:19413"/>
        <dbReference type="Rhea" id="RHEA-COMP:9668"/>
        <dbReference type="Rhea" id="RHEA-COMP:9699"/>
        <dbReference type="ChEBI" id="CHEBI:15378"/>
        <dbReference type="ChEBI" id="CHEBI:30616"/>
        <dbReference type="ChEBI" id="CHEBI:33019"/>
        <dbReference type="ChEBI" id="CHEBI:58095"/>
        <dbReference type="ChEBI" id="CHEBI:78442"/>
        <dbReference type="ChEBI" id="CHEBI:78531"/>
        <dbReference type="ChEBI" id="CHEBI:456215"/>
        <dbReference type="EC" id="6.1.1.20"/>
    </reaction>
</comment>
<dbReference type="GO" id="GO:0003723">
    <property type="term" value="F:RNA binding"/>
    <property type="evidence" value="ECO:0007669"/>
    <property type="project" value="InterPro"/>
</dbReference>
<dbReference type="GO" id="GO:0006432">
    <property type="term" value="P:phenylalanyl-tRNA aminoacylation"/>
    <property type="evidence" value="ECO:0007669"/>
    <property type="project" value="UniProtKB-UniRule"/>
</dbReference>
<dbReference type="GO" id="GO:0009328">
    <property type="term" value="C:phenylalanine-tRNA ligase complex"/>
    <property type="evidence" value="ECO:0007669"/>
    <property type="project" value="TreeGrafter"/>
</dbReference>
<dbReference type="InterPro" id="IPR009061">
    <property type="entry name" value="DNA-bd_dom_put_sf"/>
</dbReference>
<dbReference type="PROSITE" id="PS51483">
    <property type="entry name" value="B5"/>
    <property type="match status" value="1"/>
</dbReference>
<keyword evidence="4 12" id="KW-0963">Cytoplasm</keyword>
<evidence type="ECO:0000256" key="7">
    <source>
        <dbReference type="ARBA" id="ARBA00022741"/>
    </source>
</evidence>
<evidence type="ECO:0000256" key="5">
    <source>
        <dbReference type="ARBA" id="ARBA00022598"/>
    </source>
</evidence>
<dbReference type="InterPro" id="IPR005146">
    <property type="entry name" value="B3/B4_tRNA-bd"/>
</dbReference>
<comment type="similarity">
    <text evidence="3 12">Belongs to the phenylalanyl-tRNA synthetase beta subunit family. Type 2 subfamily.</text>
</comment>
<evidence type="ECO:0000256" key="10">
    <source>
        <dbReference type="ARBA" id="ARBA00022917"/>
    </source>
</evidence>
<reference evidence="14 15" key="1">
    <citation type="submission" date="2023-07" db="EMBL/GenBank/DDBJ databases">
        <title>Closed genoem sequence of Methanomicrococcus sp. Hf6.</title>
        <authorList>
            <person name="Poehlein A."/>
            <person name="Protasov E."/>
            <person name="Platt K."/>
            <person name="Reeh H."/>
            <person name="Daniel R."/>
            <person name="Brune A."/>
        </authorList>
    </citation>
    <scope>NUCLEOTIDE SEQUENCE [LARGE SCALE GENOMIC DNA]</scope>
    <source>
        <strain evidence="14 15">Hf6</strain>
    </source>
</reference>
<dbReference type="InterPro" id="IPR022918">
    <property type="entry name" value="Phe_tRNA_ligase_beta2_arc"/>
</dbReference>
<dbReference type="HAMAP" id="MF_00284">
    <property type="entry name" value="Phe_tRNA_synth_beta2"/>
    <property type="match status" value="1"/>
</dbReference>
<gene>
    <name evidence="12" type="primary">pheT</name>
    <name evidence="14" type="ORF">MmiHf6_00080</name>
</gene>
<dbReference type="GO" id="GO:0005524">
    <property type="term" value="F:ATP binding"/>
    <property type="evidence" value="ECO:0007669"/>
    <property type="project" value="UniProtKB-UniRule"/>
</dbReference>
<dbReference type="Proteomes" id="UP001302978">
    <property type="component" value="Chromosome"/>
</dbReference>
<name>A0AA96UZ39_9EURY</name>
<proteinExistence type="inferred from homology"/>
<dbReference type="SUPFAM" id="SSF46955">
    <property type="entry name" value="Putative DNA-binding domain"/>
    <property type="match status" value="2"/>
</dbReference>